<dbReference type="Pfam" id="PF07690">
    <property type="entry name" value="MFS_1"/>
    <property type="match status" value="1"/>
</dbReference>
<feature type="transmembrane region" description="Helical" evidence="5">
    <location>
        <begin position="94"/>
        <end position="114"/>
    </location>
</feature>
<evidence type="ECO:0000259" key="6">
    <source>
        <dbReference type="PROSITE" id="PS50850"/>
    </source>
</evidence>
<feature type="domain" description="Major facilitator superfamily (MFS) profile" evidence="6">
    <location>
        <begin position="29"/>
        <end position="525"/>
    </location>
</feature>
<keyword evidence="2 5" id="KW-0812">Transmembrane</keyword>
<proteinExistence type="predicted"/>
<dbReference type="PANTHER" id="PTHR42718">
    <property type="entry name" value="MAJOR FACILITATOR SUPERFAMILY MULTIDRUG TRANSPORTER MFSC"/>
    <property type="match status" value="1"/>
</dbReference>
<feature type="transmembrane region" description="Helical" evidence="5">
    <location>
        <begin position="27"/>
        <end position="47"/>
    </location>
</feature>
<keyword evidence="8" id="KW-1185">Reference proteome</keyword>
<dbReference type="Gene3D" id="1.20.1720.10">
    <property type="entry name" value="Multidrug resistance protein D"/>
    <property type="match status" value="1"/>
</dbReference>
<dbReference type="InterPro" id="IPR005829">
    <property type="entry name" value="Sugar_transporter_CS"/>
</dbReference>
<feature type="transmembrane region" description="Helical" evidence="5">
    <location>
        <begin position="240"/>
        <end position="264"/>
    </location>
</feature>
<dbReference type="InterPro" id="IPR020846">
    <property type="entry name" value="MFS_dom"/>
</dbReference>
<dbReference type="CDD" id="cd17321">
    <property type="entry name" value="MFS_MMR_MDR_like"/>
    <property type="match status" value="1"/>
</dbReference>
<dbReference type="Gene3D" id="1.20.1250.20">
    <property type="entry name" value="MFS general substrate transporter like domains"/>
    <property type="match status" value="1"/>
</dbReference>
<dbReference type="RefSeq" id="WP_110327692.1">
    <property type="nucleotide sequence ID" value="NZ_JAGIXD010000022.1"/>
</dbReference>
<dbReference type="PANTHER" id="PTHR42718:SF49">
    <property type="entry name" value="EXPORT PROTEIN"/>
    <property type="match status" value="1"/>
</dbReference>
<dbReference type="Proteomes" id="UP000247515">
    <property type="component" value="Unassembled WGS sequence"/>
</dbReference>
<feature type="transmembrane region" description="Helical" evidence="5">
    <location>
        <begin position="376"/>
        <end position="396"/>
    </location>
</feature>
<evidence type="ECO:0000313" key="7">
    <source>
        <dbReference type="EMBL" id="PXX15766.1"/>
    </source>
</evidence>
<evidence type="ECO:0000256" key="4">
    <source>
        <dbReference type="ARBA" id="ARBA00023136"/>
    </source>
</evidence>
<dbReference type="EMBL" id="QJJV01000009">
    <property type="protein sequence ID" value="PXX15766.1"/>
    <property type="molecule type" value="Genomic_DNA"/>
</dbReference>
<feature type="transmembrane region" description="Helical" evidence="5">
    <location>
        <begin position="318"/>
        <end position="337"/>
    </location>
</feature>
<feature type="transmembrane region" description="Helical" evidence="5">
    <location>
        <begin position="285"/>
        <end position="306"/>
    </location>
</feature>
<dbReference type="InterPro" id="IPR011701">
    <property type="entry name" value="MFS"/>
</dbReference>
<feature type="transmembrane region" description="Helical" evidence="5">
    <location>
        <begin position="215"/>
        <end position="234"/>
    </location>
</feature>
<comment type="caution">
    <text evidence="7">The sequence shown here is derived from an EMBL/GenBank/DDBJ whole genome shotgun (WGS) entry which is preliminary data.</text>
</comment>
<dbReference type="InterPro" id="IPR036259">
    <property type="entry name" value="MFS_trans_sf"/>
</dbReference>
<name>A0ABX5MRF6_9BURK</name>
<evidence type="ECO:0000256" key="3">
    <source>
        <dbReference type="ARBA" id="ARBA00022989"/>
    </source>
</evidence>
<feature type="transmembrane region" description="Helical" evidence="5">
    <location>
        <begin position="154"/>
        <end position="178"/>
    </location>
</feature>
<feature type="transmembrane region" description="Helical" evidence="5">
    <location>
        <begin position="417"/>
        <end position="440"/>
    </location>
</feature>
<sequence length="528" mass="55517">MQLSELGQDLARENHDPLRPTQMRRNALALIAVCLAAMMFSLEISSVPMILPTLEVVLHGDFKQMQWIMNAYTLACTTVLMATGTLADRFGRKRVFVVTIVLFGAASWLCGLASSTTALIASRFVQGASGGAMLICLVAVLSHQFPQGAARARAFSAWGIVLGIGLGFGPLVGGAIVALSSWKWVFWVHVAIAVATLGLALAGVRESRDPQARKLDIAGMVTLSAAVFGFVWTITQGADIGFFSVPALSVLAASAASFAAFVAIELRAAHPMFDFSVFRIRSFSGALLGSVGMNFSFWPFIIYLPIYFQSVLREGPLASGLSLLAYTLPTLVFPPIGERLALRLQPARAIPAGLFTIGLGFLLMRAGSAFGHGHALAVLPGCLVAGAGLGVTNTPVTNTTTGSVSADRAGMASGIDMSARMVTLAINIALMGSLLVASVARHLQDALGGAAQAVSWQALAARVAAGNFTPGDGSIGHADFETHFEPYFETTARAALEAGFNTLMLYGGLAVCTLAVLSYLIFSRRPTR</sequence>
<feature type="transmembrane region" description="Helical" evidence="5">
    <location>
        <begin position="349"/>
        <end position="370"/>
    </location>
</feature>
<gene>
    <name evidence="7" type="ORF">C7400_109101</name>
</gene>
<dbReference type="PROSITE" id="PS00216">
    <property type="entry name" value="SUGAR_TRANSPORT_1"/>
    <property type="match status" value="1"/>
</dbReference>
<evidence type="ECO:0000313" key="8">
    <source>
        <dbReference type="Proteomes" id="UP000247515"/>
    </source>
</evidence>
<feature type="transmembrane region" description="Helical" evidence="5">
    <location>
        <begin position="184"/>
        <end position="203"/>
    </location>
</feature>
<protein>
    <submittedName>
        <fullName evidence="7">EmrB/QacA subfamily drug resistance transporter</fullName>
    </submittedName>
</protein>
<organism evidence="7 8">
    <name type="scientific">Paraburkholderia tropica</name>
    <dbReference type="NCBI Taxonomy" id="92647"/>
    <lineage>
        <taxon>Bacteria</taxon>
        <taxon>Pseudomonadati</taxon>
        <taxon>Pseudomonadota</taxon>
        <taxon>Betaproteobacteria</taxon>
        <taxon>Burkholderiales</taxon>
        <taxon>Burkholderiaceae</taxon>
        <taxon>Paraburkholderia</taxon>
    </lineage>
</organism>
<evidence type="ECO:0000256" key="1">
    <source>
        <dbReference type="ARBA" id="ARBA00004141"/>
    </source>
</evidence>
<evidence type="ECO:0000256" key="2">
    <source>
        <dbReference type="ARBA" id="ARBA00022692"/>
    </source>
</evidence>
<dbReference type="SUPFAM" id="SSF103473">
    <property type="entry name" value="MFS general substrate transporter"/>
    <property type="match status" value="1"/>
</dbReference>
<keyword evidence="4 5" id="KW-0472">Membrane</keyword>
<reference evidence="7 8" key="1">
    <citation type="submission" date="2018-05" db="EMBL/GenBank/DDBJ databases">
        <title>Genomic Encyclopedia of Type Strains, Phase IV (KMG-V): Genome sequencing to study the core and pangenomes of soil and plant-associated prokaryotes.</title>
        <authorList>
            <person name="Whitman W."/>
        </authorList>
    </citation>
    <scope>NUCLEOTIDE SEQUENCE [LARGE SCALE GENOMIC DNA]</scope>
    <source>
        <strain evidence="7 8">SIr-6563</strain>
    </source>
</reference>
<keyword evidence="3 5" id="KW-1133">Transmembrane helix</keyword>
<feature type="transmembrane region" description="Helical" evidence="5">
    <location>
        <begin position="120"/>
        <end position="142"/>
    </location>
</feature>
<feature type="transmembrane region" description="Helical" evidence="5">
    <location>
        <begin position="503"/>
        <end position="522"/>
    </location>
</feature>
<feature type="transmembrane region" description="Helical" evidence="5">
    <location>
        <begin position="67"/>
        <end position="87"/>
    </location>
</feature>
<evidence type="ECO:0000256" key="5">
    <source>
        <dbReference type="SAM" id="Phobius"/>
    </source>
</evidence>
<accession>A0ABX5MRF6</accession>
<dbReference type="PROSITE" id="PS50850">
    <property type="entry name" value="MFS"/>
    <property type="match status" value="1"/>
</dbReference>
<comment type="subcellular location">
    <subcellularLocation>
        <location evidence="1">Membrane</location>
        <topology evidence="1">Multi-pass membrane protein</topology>
    </subcellularLocation>
</comment>